<comment type="caution">
    <text evidence="1">The sequence shown here is derived from an EMBL/GenBank/DDBJ whole genome shotgun (WGS) entry which is preliminary data.</text>
</comment>
<dbReference type="EMBL" id="LAZR01000448">
    <property type="protein sequence ID" value="KKN68466.1"/>
    <property type="molecule type" value="Genomic_DNA"/>
</dbReference>
<sequence>MEMTTPCKVTKDNVELFRGTNIECYSFILRHQPQSVDWAMKYSGYRIEPVEAQQEDHS</sequence>
<dbReference type="AlphaFoldDB" id="A0A0F9V4L5"/>
<proteinExistence type="predicted"/>
<evidence type="ECO:0000313" key="1">
    <source>
        <dbReference type="EMBL" id="KKN68466.1"/>
    </source>
</evidence>
<organism evidence="1">
    <name type="scientific">marine sediment metagenome</name>
    <dbReference type="NCBI Taxonomy" id="412755"/>
    <lineage>
        <taxon>unclassified sequences</taxon>
        <taxon>metagenomes</taxon>
        <taxon>ecological metagenomes</taxon>
    </lineage>
</organism>
<name>A0A0F9V4L5_9ZZZZ</name>
<reference evidence="1" key="1">
    <citation type="journal article" date="2015" name="Nature">
        <title>Complex archaea that bridge the gap between prokaryotes and eukaryotes.</title>
        <authorList>
            <person name="Spang A."/>
            <person name="Saw J.H."/>
            <person name="Jorgensen S.L."/>
            <person name="Zaremba-Niedzwiedzka K."/>
            <person name="Martijn J."/>
            <person name="Lind A.E."/>
            <person name="van Eijk R."/>
            <person name="Schleper C."/>
            <person name="Guy L."/>
            <person name="Ettema T.J."/>
        </authorList>
    </citation>
    <scope>NUCLEOTIDE SEQUENCE</scope>
</reference>
<gene>
    <name evidence="1" type="ORF">LCGC14_0451020</name>
</gene>
<protein>
    <submittedName>
        <fullName evidence="1">Uncharacterized protein</fullName>
    </submittedName>
</protein>
<accession>A0A0F9V4L5</accession>